<gene>
    <name evidence="1" type="ORF">DWY69_06970</name>
</gene>
<proteinExistence type="predicted"/>
<protein>
    <submittedName>
        <fullName evidence="1">Phage gp6-like head-tail connector protein</fullName>
    </submittedName>
</protein>
<dbReference type="RefSeq" id="WP_025491458.1">
    <property type="nucleotide sequence ID" value="NZ_QVLU01000005.1"/>
</dbReference>
<reference evidence="1 2" key="1">
    <citation type="submission" date="2018-08" db="EMBL/GenBank/DDBJ databases">
        <title>A genome reference for cultivated species of the human gut microbiota.</title>
        <authorList>
            <person name="Zou Y."/>
            <person name="Xue W."/>
            <person name="Luo G."/>
        </authorList>
    </citation>
    <scope>NUCLEOTIDE SEQUENCE [LARGE SCALE GENOMIC DNA]</scope>
    <source>
        <strain evidence="1 2">AF26-4BH</strain>
    </source>
</reference>
<dbReference type="InterPro" id="IPR053746">
    <property type="entry name" value="Viral_HT_Connector_Assembly"/>
</dbReference>
<sequence length="213" mass="24120">MSVKQLRENALTTLDDMLEFMGMDAETAPDTVKNNITRLINAASSYIEAVTGRKFRKQKYVEKHFASGYQELCLNQYPIIQIESVIGDDGNQITDFDHSGCGEYGVLFRNQGWAIKGYRQGLADDIRLGSRYLTVIYTAGYVLPKDATEDEQETLPYDLQMIVWQIVQQQWSLAKNGANGLSAFSISDVSWTFDKELGSQVQEIINSYKRVEC</sequence>
<organism evidence="1 2">
    <name type="scientific">Eisenbergiella massiliensis</name>
    <dbReference type="NCBI Taxonomy" id="1720294"/>
    <lineage>
        <taxon>Bacteria</taxon>
        <taxon>Bacillati</taxon>
        <taxon>Bacillota</taxon>
        <taxon>Clostridia</taxon>
        <taxon>Lachnospirales</taxon>
        <taxon>Lachnospiraceae</taxon>
        <taxon>Eisenbergiella</taxon>
    </lineage>
</organism>
<dbReference type="Gene3D" id="1.10.246.150">
    <property type="match status" value="1"/>
</dbReference>
<evidence type="ECO:0000313" key="2">
    <source>
        <dbReference type="Proteomes" id="UP000261166"/>
    </source>
</evidence>
<dbReference type="Proteomes" id="UP000261166">
    <property type="component" value="Unassembled WGS sequence"/>
</dbReference>
<evidence type="ECO:0000313" key="1">
    <source>
        <dbReference type="EMBL" id="RGE72621.1"/>
    </source>
</evidence>
<dbReference type="EMBL" id="QVLU01000005">
    <property type="protein sequence ID" value="RGE72621.1"/>
    <property type="molecule type" value="Genomic_DNA"/>
</dbReference>
<dbReference type="AlphaFoldDB" id="A0A3E3J0J2"/>
<dbReference type="OrthoDB" id="2664490at2"/>
<accession>A0A3E3J0J2</accession>
<name>A0A3E3J0J2_9FIRM</name>
<comment type="caution">
    <text evidence="1">The sequence shown here is derived from an EMBL/GenBank/DDBJ whole genome shotgun (WGS) entry which is preliminary data.</text>
</comment>